<proteinExistence type="predicted"/>
<comment type="caution">
    <text evidence="1">The sequence shown here is derived from an EMBL/GenBank/DDBJ whole genome shotgun (WGS) entry which is preliminary data.</text>
</comment>
<organism evidence="1 2">
    <name type="scientific">Sphingopyxis italica</name>
    <dbReference type="NCBI Taxonomy" id="1129133"/>
    <lineage>
        <taxon>Bacteria</taxon>
        <taxon>Pseudomonadati</taxon>
        <taxon>Pseudomonadota</taxon>
        <taxon>Alphaproteobacteria</taxon>
        <taxon>Sphingomonadales</taxon>
        <taxon>Sphingomonadaceae</taxon>
        <taxon>Sphingopyxis</taxon>
    </lineage>
</organism>
<dbReference type="EMBL" id="JAATIT010000006">
    <property type="protein sequence ID" value="NJB91391.1"/>
    <property type="molecule type" value="Genomic_DNA"/>
</dbReference>
<evidence type="ECO:0000313" key="2">
    <source>
        <dbReference type="Proteomes" id="UP000535078"/>
    </source>
</evidence>
<dbReference type="Proteomes" id="UP000535078">
    <property type="component" value="Unassembled WGS sequence"/>
</dbReference>
<gene>
    <name evidence="1" type="ORF">GGR90_003602</name>
</gene>
<reference evidence="1 2" key="1">
    <citation type="submission" date="2020-03" db="EMBL/GenBank/DDBJ databases">
        <title>Genomic Encyclopedia of Type Strains, Phase IV (KMG-IV): sequencing the most valuable type-strain genomes for metagenomic binning, comparative biology and taxonomic classification.</title>
        <authorList>
            <person name="Goeker M."/>
        </authorList>
    </citation>
    <scope>NUCLEOTIDE SEQUENCE [LARGE SCALE GENOMIC DNA]</scope>
    <source>
        <strain evidence="1 2">DSM 25229</strain>
    </source>
</reference>
<protein>
    <submittedName>
        <fullName evidence="1">Uncharacterized protein</fullName>
    </submittedName>
</protein>
<sequence>MSEADAFRLLEQRRAAFTAAAAPLLAGTEVGSPADAADAADKLLGMTLAAYQGRLKPEAAAPALRREVYSRFGDNLVPLLKDIIGRDVPVAFLALTRCVDAYWRSAARAVDAP</sequence>
<accession>A0A7X5XUT6</accession>
<name>A0A7X5XUT6_9SPHN</name>
<keyword evidence="2" id="KW-1185">Reference proteome</keyword>
<evidence type="ECO:0000313" key="1">
    <source>
        <dbReference type="EMBL" id="NJB91391.1"/>
    </source>
</evidence>
<dbReference type="RefSeq" id="WP_167922753.1">
    <property type="nucleotide sequence ID" value="NZ_JAATIT010000006.1"/>
</dbReference>
<dbReference type="AlphaFoldDB" id="A0A7X5XUT6"/>